<accession>A0A9D4IJV8</accession>
<feature type="compositionally biased region" description="Low complexity" evidence="1">
    <location>
        <begin position="71"/>
        <end position="86"/>
    </location>
</feature>
<proteinExistence type="predicted"/>
<dbReference type="EMBL" id="JAIWYP010000009">
    <property type="protein sequence ID" value="KAH3778326.1"/>
    <property type="molecule type" value="Genomic_DNA"/>
</dbReference>
<feature type="region of interest" description="Disordered" evidence="1">
    <location>
        <begin position="102"/>
        <end position="124"/>
    </location>
</feature>
<feature type="region of interest" description="Disordered" evidence="1">
    <location>
        <begin position="48"/>
        <end position="89"/>
    </location>
</feature>
<protein>
    <submittedName>
        <fullName evidence="2">Uncharacterized protein</fullName>
    </submittedName>
</protein>
<keyword evidence="3" id="KW-1185">Reference proteome</keyword>
<evidence type="ECO:0000256" key="1">
    <source>
        <dbReference type="SAM" id="MobiDB-lite"/>
    </source>
</evidence>
<sequence length="124" mass="13754">MPVVLKRQDFQLCSHQEKAHRRILHSGGRASNGRWAIQASTHGSIAKITRSRITPFSRNDSSDSDNRKRSNVSNDLDSGENNSVVDISDDDNIIGLDFPISYGTADASNSGRDLDEDRHAIYNI</sequence>
<dbReference type="AlphaFoldDB" id="A0A9D4IJV8"/>
<evidence type="ECO:0000313" key="2">
    <source>
        <dbReference type="EMBL" id="KAH3778326.1"/>
    </source>
</evidence>
<reference evidence="2" key="2">
    <citation type="submission" date="2020-11" db="EMBL/GenBank/DDBJ databases">
        <authorList>
            <person name="McCartney M.A."/>
            <person name="Auch B."/>
            <person name="Kono T."/>
            <person name="Mallez S."/>
            <person name="Becker A."/>
            <person name="Gohl D.M."/>
            <person name="Silverstein K.A.T."/>
            <person name="Koren S."/>
            <person name="Bechman K.B."/>
            <person name="Herman A."/>
            <person name="Abrahante J.E."/>
            <person name="Garbe J."/>
        </authorList>
    </citation>
    <scope>NUCLEOTIDE SEQUENCE</scope>
    <source>
        <strain evidence="2">Duluth1</strain>
        <tissue evidence="2">Whole animal</tissue>
    </source>
</reference>
<reference evidence="2" key="1">
    <citation type="journal article" date="2019" name="bioRxiv">
        <title>The Genome of the Zebra Mussel, Dreissena polymorpha: A Resource for Invasive Species Research.</title>
        <authorList>
            <person name="McCartney M.A."/>
            <person name="Auch B."/>
            <person name="Kono T."/>
            <person name="Mallez S."/>
            <person name="Zhang Y."/>
            <person name="Obille A."/>
            <person name="Becker A."/>
            <person name="Abrahante J.E."/>
            <person name="Garbe J."/>
            <person name="Badalamenti J.P."/>
            <person name="Herman A."/>
            <person name="Mangelson H."/>
            <person name="Liachko I."/>
            <person name="Sullivan S."/>
            <person name="Sone E.D."/>
            <person name="Koren S."/>
            <person name="Silverstein K.A.T."/>
            <person name="Beckman K.B."/>
            <person name="Gohl D.M."/>
        </authorList>
    </citation>
    <scope>NUCLEOTIDE SEQUENCE</scope>
    <source>
        <strain evidence="2">Duluth1</strain>
        <tissue evidence="2">Whole animal</tissue>
    </source>
</reference>
<comment type="caution">
    <text evidence="2">The sequence shown here is derived from an EMBL/GenBank/DDBJ whole genome shotgun (WGS) entry which is preliminary data.</text>
</comment>
<evidence type="ECO:0000313" key="3">
    <source>
        <dbReference type="Proteomes" id="UP000828390"/>
    </source>
</evidence>
<dbReference type="Proteomes" id="UP000828390">
    <property type="component" value="Unassembled WGS sequence"/>
</dbReference>
<gene>
    <name evidence="2" type="ORF">DPMN_179781</name>
</gene>
<feature type="compositionally biased region" description="Basic and acidic residues" evidence="1">
    <location>
        <begin position="112"/>
        <end position="124"/>
    </location>
</feature>
<organism evidence="2 3">
    <name type="scientific">Dreissena polymorpha</name>
    <name type="common">Zebra mussel</name>
    <name type="synonym">Mytilus polymorpha</name>
    <dbReference type="NCBI Taxonomy" id="45954"/>
    <lineage>
        <taxon>Eukaryota</taxon>
        <taxon>Metazoa</taxon>
        <taxon>Spiralia</taxon>
        <taxon>Lophotrochozoa</taxon>
        <taxon>Mollusca</taxon>
        <taxon>Bivalvia</taxon>
        <taxon>Autobranchia</taxon>
        <taxon>Heteroconchia</taxon>
        <taxon>Euheterodonta</taxon>
        <taxon>Imparidentia</taxon>
        <taxon>Neoheterodontei</taxon>
        <taxon>Myida</taxon>
        <taxon>Dreissenoidea</taxon>
        <taxon>Dreissenidae</taxon>
        <taxon>Dreissena</taxon>
    </lineage>
</organism>
<name>A0A9D4IJV8_DREPO</name>